<dbReference type="OrthoDB" id="10062936at2759"/>
<evidence type="ECO:0000259" key="10">
    <source>
        <dbReference type="PROSITE" id="PS50026"/>
    </source>
</evidence>
<evidence type="ECO:0000256" key="5">
    <source>
        <dbReference type="ARBA" id="ARBA00023136"/>
    </source>
</evidence>
<feature type="disulfide bond" evidence="7">
    <location>
        <begin position="385"/>
        <end position="394"/>
    </location>
</feature>
<dbReference type="Pfam" id="PF00001">
    <property type="entry name" value="7tm_1"/>
    <property type="match status" value="1"/>
</dbReference>
<dbReference type="InterPro" id="IPR002172">
    <property type="entry name" value="LDrepeatLR_classA_rpt"/>
</dbReference>
<keyword evidence="2 9" id="KW-0812">Transmembrane</keyword>
<evidence type="ECO:0000256" key="2">
    <source>
        <dbReference type="ARBA" id="ARBA00022692"/>
    </source>
</evidence>
<dbReference type="GO" id="GO:0070697">
    <property type="term" value="F:activin receptor binding"/>
    <property type="evidence" value="ECO:0007669"/>
    <property type="project" value="TreeGrafter"/>
</dbReference>
<dbReference type="PANTHER" id="PTHR14949:SF54">
    <property type="entry name" value="VWFD DOMAIN-CONTAINING PROTEIN"/>
    <property type="match status" value="1"/>
</dbReference>
<evidence type="ECO:0000256" key="4">
    <source>
        <dbReference type="ARBA" id="ARBA00022989"/>
    </source>
</evidence>
<feature type="domain" description="EGF-like" evidence="10">
    <location>
        <begin position="359"/>
        <end position="395"/>
    </location>
</feature>
<dbReference type="PANTHER" id="PTHR14949">
    <property type="entry name" value="EGF-LIKE-DOMAIN, MULTIPLE 7, 8"/>
    <property type="match status" value="1"/>
</dbReference>
<dbReference type="PROSITE" id="PS50026">
    <property type="entry name" value="EGF_3"/>
    <property type="match status" value="3"/>
</dbReference>
<dbReference type="PRINTS" id="PR00261">
    <property type="entry name" value="LDLRECEPTOR"/>
</dbReference>
<dbReference type="GO" id="GO:0009986">
    <property type="term" value="C:cell surface"/>
    <property type="evidence" value="ECO:0007669"/>
    <property type="project" value="TreeGrafter"/>
</dbReference>
<organism evidence="12 13">
    <name type="scientific">Rotaria sordida</name>
    <dbReference type="NCBI Taxonomy" id="392033"/>
    <lineage>
        <taxon>Eukaryota</taxon>
        <taxon>Metazoa</taxon>
        <taxon>Spiralia</taxon>
        <taxon>Gnathifera</taxon>
        <taxon>Rotifera</taxon>
        <taxon>Eurotatoria</taxon>
        <taxon>Bdelloidea</taxon>
        <taxon>Philodinida</taxon>
        <taxon>Philodinidae</taxon>
        <taxon>Rotaria</taxon>
    </lineage>
</organism>
<sequence length="1007" mass="115652">MNDNGTERNEEYECKPAWCDNMYARCDGFWACADGRDEYNCNPGNCPPGILACVSPLNYTVICLPRDRIQDNSIDCFGATDEQFRCRYRYSSIDTSMRFQCSDTGECLEPSKLCDDNQDCSDGEDEDICPAHQIKCRKGSSHSYSEVEEILCGRNDDENHRYVYPSLDTSSMYPLLEKSVTNEMIQWPVSPRPNINVNVSRVEKKSWPWYCNRGLVVRISNENNSDKKACMCPPSYYGNLCQYQNQRISLTLRLTAVDRLATYAIVIMLIDDDDKRQEIDAYDQFVYIAKQSCSIKLNRYLLFSTRPKNVSKNYNVRIDVFKKNELKYVGSWHFSIDFLFLPVNRLAVSLEISNHLVQTSSNCAITCKNGECIKYLNKEKYFCRCLSGWSGIQCNIPLNCQSCLSSAICIGSSKNQSICVCPLGRFGPRCLIESTCPVNACQNNGQCVPADVNIPGSAYTCICPDRFFGPNCQFSKSKVDVSLNIINVPSHVVAYFFTLLNESHPINTIILRKLTLFQHIVTFHISVPYHMMIIQINNKYYLAVLQQSPKIEISTSISPAQECVPSEQLFNSTVLKKHRYERIVFYYALCEERHDLTCFVDEDFLCLCTNDHHANCLKFIRYRDFQCPLENDCKNGAHCLQDHPSCPSTRICRCSQCFFGNQCQFYAKGIGSTLDEILGYEFKNNTILTKQSFRIKVSAIVTMLIFVIGVINGILSIITFSRKNTREVGCGIYLLASSITSLSTMILFTLKFWFLFLSHQDLFSQYGQKVILNINCICIESLLKIILYIDNWFNACVAIERTVSVYQGISFNKNKSKRVAKYMVILLPLIISSLFIPQLLNLRVFEDKMEERSWCVITYSPWLQMYSLTLIFFHYFAPLCINLSSTLFIIIASTRQRSLSKTDRTFMAHLIIKLKQYKHLIISPTIIVVLTLPHLIISIILDCNKSSNLFWFYLIGYFLSFIPAASIFIIFIVPSSLYKQQFKKIIFPPKQNFDVLKRIPAEFRYSS</sequence>
<protein>
    <submittedName>
        <fullName evidence="12">Uncharacterized protein</fullName>
    </submittedName>
</protein>
<dbReference type="InterPro" id="IPR000742">
    <property type="entry name" value="EGF"/>
</dbReference>
<dbReference type="GO" id="GO:0004930">
    <property type="term" value="F:G protein-coupled receptor activity"/>
    <property type="evidence" value="ECO:0007669"/>
    <property type="project" value="InterPro"/>
</dbReference>
<feature type="transmembrane region" description="Helical" evidence="9">
    <location>
        <begin position="819"/>
        <end position="840"/>
    </location>
</feature>
<dbReference type="SUPFAM" id="SSF57196">
    <property type="entry name" value="EGF/Laminin"/>
    <property type="match status" value="2"/>
</dbReference>
<dbReference type="EMBL" id="CAJNOO010001161">
    <property type="protein sequence ID" value="CAF1107158.1"/>
    <property type="molecule type" value="Genomic_DNA"/>
</dbReference>
<dbReference type="PROSITE" id="PS50262">
    <property type="entry name" value="G_PROTEIN_RECEP_F1_2"/>
    <property type="match status" value="1"/>
</dbReference>
<dbReference type="InterPro" id="IPR017452">
    <property type="entry name" value="GPCR_Rhodpsn_7TM"/>
</dbReference>
<evidence type="ECO:0000256" key="7">
    <source>
        <dbReference type="PROSITE-ProRule" id="PRU00076"/>
    </source>
</evidence>
<dbReference type="InterPro" id="IPR036055">
    <property type="entry name" value="LDL_receptor-like_sf"/>
</dbReference>
<dbReference type="InterPro" id="IPR023415">
    <property type="entry name" value="LDLR_class-A_CS"/>
</dbReference>
<dbReference type="InterPro" id="IPR000276">
    <property type="entry name" value="GPCR_Rhodpsn"/>
</dbReference>
<dbReference type="GO" id="GO:0016020">
    <property type="term" value="C:membrane"/>
    <property type="evidence" value="ECO:0007669"/>
    <property type="project" value="UniProtKB-SubCell"/>
</dbReference>
<dbReference type="PROSITE" id="PS50068">
    <property type="entry name" value="LDLRA_2"/>
    <property type="match status" value="1"/>
</dbReference>
<dbReference type="SUPFAM" id="SSF81321">
    <property type="entry name" value="Family A G protein-coupled receptor-like"/>
    <property type="match status" value="1"/>
</dbReference>
<name>A0A814PKA8_9BILA</name>
<keyword evidence="7" id="KW-0245">EGF-like domain</keyword>
<feature type="disulfide bond" evidence="8">
    <location>
        <begin position="114"/>
        <end position="129"/>
    </location>
</feature>
<comment type="subcellular location">
    <subcellularLocation>
        <location evidence="1">Membrane</location>
    </subcellularLocation>
</comment>
<evidence type="ECO:0000313" key="12">
    <source>
        <dbReference type="EMBL" id="CAF1107158.1"/>
    </source>
</evidence>
<keyword evidence="5 9" id="KW-0472">Membrane</keyword>
<evidence type="ECO:0000256" key="1">
    <source>
        <dbReference type="ARBA" id="ARBA00004370"/>
    </source>
</evidence>
<dbReference type="Gene3D" id="2.10.25.10">
    <property type="entry name" value="Laminin"/>
    <property type="match status" value="2"/>
</dbReference>
<keyword evidence="3" id="KW-0732">Signal</keyword>
<dbReference type="PROSITE" id="PS01209">
    <property type="entry name" value="LDLRA_1"/>
    <property type="match status" value="1"/>
</dbReference>
<dbReference type="CDD" id="cd00112">
    <property type="entry name" value="LDLa"/>
    <property type="match status" value="1"/>
</dbReference>
<dbReference type="GO" id="GO:0009952">
    <property type="term" value="P:anterior/posterior pattern specification"/>
    <property type="evidence" value="ECO:0007669"/>
    <property type="project" value="TreeGrafter"/>
</dbReference>
<feature type="transmembrane region" description="Helical" evidence="9">
    <location>
        <begin position="770"/>
        <end position="789"/>
    </location>
</feature>
<dbReference type="Proteomes" id="UP000663882">
    <property type="component" value="Unassembled WGS sequence"/>
</dbReference>
<evidence type="ECO:0000259" key="11">
    <source>
        <dbReference type="PROSITE" id="PS50262"/>
    </source>
</evidence>
<dbReference type="SMART" id="SM00192">
    <property type="entry name" value="LDLa"/>
    <property type="match status" value="3"/>
</dbReference>
<accession>A0A814PKA8</accession>
<dbReference type="PROSITE" id="PS01186">
    <property type="entry name" value="EGF_2"/>
    <property type="match status" value="1"/>
</dbReference>
<evidence type="ECO:0000256" key="6">
    <source>
        <dbReference type="ARBA" id="ARBA00023157"/>
    </source>
</evidence>
<evidence type="ECO:0000256" key="9">
    <source>
        <dbReference type="SAM" id="Phobius"/>
    </source>
</evidence>
<dbReference type="SUPFAM" id="SSF57424">
    <property type="entry name" value="LDL receptor-like module"/>
    <property type="match status" value="2"/>
</dbReference>
<dbReference type="PROSITE" id="PS00022">
    <property type="entry name" value="EGF_1"/>
    <property type="match status" value="4"/>
</dbReference>
<feature type="domain" description="EGF-like" evidence="10">
    <location>
        <begin position="396"/>
        <end position="431"/>
    </location>
</feature>
<feature type="domain" description="G-protein coupled receptors family 1 profile" evidence="11">
    <location>
        <begin position="712"/>
        <end position="971"/>
    </location>
</feature>
<dbReference type="Gene3D" id="1.20.1070.10">
    <property type="entry name" value="Rhodopsin 7-helix transmembrane proteins"/>
    <property type="match status" value="1"/>
</dbReference>
<dbReference type="SMART" id="SM00181">
    <property type="entry name" value="EGF"/>
    <property type="match status" value="4"/>
</dbReference>
<evidence type="ECO:0000313" key="13">
    <source>
        <dbReference type="Proteomes" id="UP000663882"/>
    </source>
</evidence>
<dbReference type="Pfam" id="PF00008">
    <property type="entry name" value="EGF"/>
    <property type="match status" value="1"/>
</dbReference>
<dbReference type="CDD" id="cd00054">
    <property type="entry name" value="EGF_CA"/>
    <property type="match status" value="1"/>
</dbReference>
<feature type="domain" description="EGF-like" evidence="10">
    <location>
        <begin position="432"/>
        <end position="473"/>
    </location>
</feature>
<dbReference type="GO" id="GO:0038100">
    <property type="term" value="F:nodal binding"/>
    <property type="evidence" value="ECO:0007669"/>
    <property type="project" value="TreeGrafter"/>
</dbReference>
<evidence type="ECO:0000256" key="8">
    <source>
        <dbReference type="PROSITE-ProRule" id="PRU00124"/>
    </source>
</evidence>
<feature type="disulfide bond" evidence="7">
    <location>
        <begin position="463"/>
        <end position="472"/>
    </location>
</feature>
<evidence type="ECO:0000256" key="3">
    <source>
        <dbReference type="ARBA" id="ARBA00022729"/>
    </source>
</evidence>
<feature type="disulfide bond" evidence="7">
    <location>
        <begin position="421"/>
        <end position="430"/>
    </location>
</feature>
<comment type="caution">
    <text evidence="7">Lacks conserved residue(s) required for the propagation of feature annotation.</text>
</comment>
<feature type="transmembrane region" description="Helical" evidence="9">
    <location>
        <begin position="732"/>
        <end position="758"/>
    </location>
</feature>
<dbReference type="Gene3D" id="2.40.128.620">
    <property type="match status" value="1"/>
</dbReference>
<reference evidence="12" key="1">
    <citation type="submission" date="2021-02" db="EMBL/GenBank/DDBJ databases">
        <authorList>
            <person name="Nowell W R."/>
        </authorList>
    </citation>
    <scope>NUCLEOTIDE SEQUENCE</scope>
</reference>
<dbReference type="GO" id="GO:0005576">
    <property type="term" value="C:extracellular region"/>
    <property type="evidence" value="ECO:0007669"/>
    <property type="project" value="TreeGrafter"/>
</dbReference>
<dbReference type="GO" id="GO:0007368">
    <property type="term" value="P:determination of left/right symmetry"/>
    <property type="evidence" value="ECO:0007669"/>
    <property type="project" value="TreeGrafter"/>
</dbReference>
<proteinExistence type="predicted"/>
<feature type="transmembrane region" description="Helical" evidence="9">
    <location>
        <begin position="871"/>
        <end position="892"/>
    </location>
</feature>
<dbReference type="CDD" id="cd00637">
    <property type="entry name" value="7tm_classA_rhodopsin-like"/>
    <property type="match status" value="1"/>
</dbReference>
<keyword evidence="6 7" id="KW-1015">Disulfide bond</keyword>
<feature type="transmembrane region" description="Helical" evidence="9">
    <location>
        <begin position="697"/>
        <end position="720"/>
    </location>
</feature>
<dbReference type="GO" id="GO:0007507">
    <property type="term" value="P:heart development"/>
    <property type="evidence" value="ECO:0007669"/>
    <property type="project" value="TreeGrafter"/>
</dbReference>
<feature type="transmembrane region" description="Helical" evidence="9">
    <location>
        <begin position="920"/>
        <end position="940"/>
    </location>
</feature>
<keyword evidence="4 9" id="KW-1133">Transmembrane helix</keyword>
<comment type="caution">
    <text evidence="12">The sequence shown here is derived from an EMBL/GenBank/DDBJ whole genome shotgun (WGS) entry which is preliminary data.</text>
</comment>
<feature type="transmembrane region" description="Helical" evidence="9">
    <location>
        <begin position="952"/>
        <end position="973"/>
    </location>
</feature>
<dbReference type="InterPro" id="IPR050969">
    <property type="entry name" value="Dev_Signal_Modulators"/>
</dbReference>
<dbReference type="AlphaFoldDB" id="A0A814PKA8"/>
<dbReference type="GO" id="GO:0038092">
    <property type="term" value="P:nodal signaling pathway"/>
    <property type="evidence" value="ECO:0007669"/>
    <property type="project" value="TreeGrafter"/>
</dbReference>
<gene>
    <name evidence="12" type="ORF">RFH988_LOCUS19634</name>
</gene>